<evidence type="ECO:0000313" key="2">
    <source>
        <dbReference type="Proteomes" id="UP001153076"/>
    </source>
</evidence>
<accession>A0A9Q1GWA1</accession>
<keyword evidence="2" id="KW-1185">Reference proteome</keyword>
<proteinExistence type="predicted"/>
<dbReference type="OrthoDB" id="913267at2759"/>
<protein>
    <submittedName>
        <fullName evidence="1">Uncharacterized protein</fullName>
    </submittedName>
</protein>
<name>A0A9Q1GWA1_9CARY</name>
<dbReference type="Proteomes" id="UP001153076">
    <property type="component" value="Unassembled WGS sequence"/>
</dbReference>
<evidence type="ECO:0000313" key="1">
    <source>
        <dbReference type="EMBL" id="KAJ8426369.1"/>
    </source>
</evidence>
<reference evidence="1" key="1">
    <citation type="submission" date="2022-04" db="EMBL/GenBank/DDBJ databases">
        <title>Carnegiea gigantea Genome sequencing and assembly v2.</title>
        <authorList>
            <person name="Copetti D."/>
            <person name="Sanderson M.J."/>
            <person name="Burquez A."/>
            <person name="Wojciechowski M.F."/>
        </authorList>
    </citation>
    <scope>NUCLEOTIDE SEQUENCE</scope>
    <source>
        <strain evidence="1">SGP5-SGP5p</strain>
        <tissue evidence="1">Aerial part</tissue>
    </source>
</reference>
<comment type="caution">
    <text evidence="1">The sequence shown here is derived from an EMBL/GenBank/DDBJ whole genome shotgun (WGS) entry which is preliminary data.</text>
</comment>
<sequence>MKVFVHSTRQQRCEGDKSADSQAHSSREIFLLSSLPDAQESVLSYKLLHHDIDTKHKSWEKLPFQGEDLLVVNHLFDALYASLFVYEKYCSSDMRVLVPQNKLFAYLKRRNIHGFLGLPLSGFLYDEVVPPSQELKISLGRSCTHLFIAYHILRERFDHKTTIGN</sequence>
<gene>
    <name evidence="1" type="ORF">Cgig2_001895</name>
</gene>
<organism evidence="1 2">
    <name type="scientific">Carnegiea gigantea</name>
    <dbReference type="NCBI Taxonomy" id="171969"/>
    <lineage>
        <taxon>Eukaryota</taxon>
        <taxon>Viridiplantae</taxon>
        <taxon>Streptophyta</taxon>
        <taxon>Embryophyta</taxon>
        <taxon>Tracheophyta</taxon>
        <taxon>Spermatophyta</taxon>
        <taxon>Magnoliopsida</taxon>
        <taxon>eudicotyledons</taxon>
        <taxon>Gunneridae</taxon>
        <taxon>Pentapetalae</taxon>
        <taxon>Caryophyllales</taxon>
        <taxon>Cactineae</taxon>
        <taxon>Cactaceae</taxon>
        <taxon>Cactoideae</taxon>
        <taxon>Echinocereeae</taxon>
        <taxon>Carnegiea</taxon>
    </lineage>
</organism>
<dbReference type="EMBL" id="JAKOGI010001301">
    <property type="protein sequence ID" value="KAJ8426369.1"/>
    <property type="molecule type" value="Genomic_DNA"/>
</dbReference>
<dbReference type="AlphaFoldDB" id="A0A9Q1GWA1"/>